<dbReference type="InterPro" id="IPR003115">
    <property type="entry name" value="ParB_N"/>
</dbReference>
<dbReference type="NCBIfam" id="TIGR00180">
    <property type="entry name" value="parB_part"/>
    <property type="match status" value="1"/>
</dbReference>
<dbReference type="PANTHER" id="PTHR33375:SF1">
    <property type="entry name" value="CHROMOSOME-PARTITIONING PROTEIN PARB-RELATED"/>
    <property type="match status" value="1"/>
</dbReference>
<dbReference type="InterPro" id="IPR036086">
    <property type="entry name" value="ParB/Sulfiredoxin_sf"/>
</dbReference>
<evidence type="ECO:0000256" key="2">
    <source>
        <dbReference type="ARBA" id="ARBA00022829"/>
    </source>
</evidence>
<dbReference type="InterPro" id="IPR057240">
    <property type="entry name" value="ParB_dimer_C"/>
</dbReference>
<keyword evidence="3" id="KW-0238">DNA-binding</keyword>
<dbReference type="FunFam" id="1.10.10.2830:FF:000001">
    <property type="entry name" value="Chromosome partitioning protein ParB"/>
    <property type="match status" value="1"/>
</dbReference>
<evidence type="ECO:0000313" key="6">
    <source>
        <dbReference type="Proteomes" id="UP000051861"/>
    </source>
</evidence>
<dbReference type="CDD" id="cd16393">
    <property type="entry name" value="SPO0J_N"/>
    <property type="match status" value="1"/>
</dbReference>
<dbReference type="Gene3D" id="3.90.1530.30">
    <property type="match status" value="1"/>
</dbReference>
<dbReference type="Pfam" id="PF02195">
    <property type="entry name" value="ParB_N"/>
    <property type="match status" value="1"/>
</dbReference>
<dbReference type="PANTHER" id="PTHR33375">
    <property type="entry name" value="CHROMOSOME-PARTITIONING PROTEIN PARB-RELATED"/>
    <property type="match status" value="1"/>
</dbReference>
<organism evidence="5 6">
    <name type="scientific">candidate division WOR-1 bacterium DG_54_3</name>
    <dbReference type="NCBI Taxonomy" id="1703775"/>
    <lineage>
        <taxon>Bacteria</taxon>
        <taxon>Bacillati</taxon>
        <taxon>Saganbacteria</taxon>
    </lineage>
</organism>
<dbReference type="Pfam" id="PF17762">
    <property type="entry name" value="HTH_ParB"/>
    <property type="match status" value="1"/>
</dbReference>
<dbReference type="GO" id="GO:0005694">
    <property type="term" value="C:chromosome"/>
    <property type="evidence" value="ECO:0007669"/>
    <property type="project" value="TreeGrafter"/>
</dbReference>
<feature type="domain" description="ParB-like N-terminal" evidence="4">
    <location>
        <begin position="27"/>
        <end position="116"/>
    </location>
</feature>
<evidence type="ECO:0000256" key="1">
    <source>
        <dbReference type="ARBA" id="ARBA00006295"/>
    </source>
</evidence>
<evidence type="ECO:0000313" key="5">
    <source>
        <dbReference type="EMBL" id="KPJ70241.1"/>
    </source>
</evidence>
<dbReference type="GO" id="GO:0003677">
    <property type="term" value="F:DNA binding"/>
    <property type="evidence" value="ECO:0007669"/>
    <property type="project" value="UniProtKB-KW"/>
</dbReference>
<dbReference type="SUPFAM" id="SSF109709">
    <property type="entry name" value="KorB DNA-binding domain-like"/>
    <property type="match status" value="1"/>
</dbReference>
<evidence type="ECO:0000259" key="4">
    <source>
        <dbReference type="SMART" id="SM00470"/>
    </source>
</evidence>
<gene>
    <name evidence="5" type="ORF">AMJ44_00580</name>
</gene>
<dbReference type="SMART" id="SM00470">
    <property type="entry name" value="ParB"/>
    <property type="match status" value="1"/>
</dbReference>
<comment type="caution">
    <text evidence="5">The sequence shown here is derived from an EMBL/GenBank/DDBJ whole genome shotgun (WGS) entry which is preliminary data.</text>
</comment>
<dbReference type="AlphaFoldDB" id="A0A0S7Y638"/>
<reference evidence="5 6" key="1">
    <citation type="journal article" date="2015" name="Microbiome">
        <title>Genomic resolution of linkages in carbon, nitrogen, and sulfur cycling among widespread estuary sediment bacteria.</title>
        <authorList>
            <person name="Baker B.J."/>
            <person name="Lazar C.S."/>
            <person name="Teske A.P."/>
            <person name="Dick G.J."/>
        </authorList>
    </citation>
    <scope>NUCLEOTIDE SEQUENCE [LARGE SCALE GENOMIC DNA]</scope>
    <source>
        <strain evidence="5">DG_54_3</strain>
    </source>
</reference>
<dbReference type="InterPro" id="IPR041468">
    <property type="entry name" value="HTH_ParB/Spo0J"/>
</dbReference>
<accession>A0A0S7Y638</accession>
<dbReference type="InterPro" id="IPR050336">
    <property type="entry name" value="Chromosome_partition/occlusion"/>
</dbReference>
<dbReference type="Pfam" id="PF23552">
    <property type="entry name" value="ParB_C"/>
    <property type="match status" value="1"/>
</dbReference>
<comment type="similarity">
    <text evidence="1">Belongs to the ParB family.</text>
</comment>
<dbReference type="FunFam" id="3.90.1530.30:FF:000001">
    <property type="entry name" value="Chromosome partitioning protein ParB"/>
    <property type="match status" value="1"/>
</dbReference>
<evidence type="ECO:0000256" key="3">
    <source>
        <dbReference type="ARBA" id="ARBA00023125"/>
    </source>
</evidence>
<dbReference type="Proteomes" id="UP000051861">
    <property type="component" value="Unassembled WGS sequence"/>
</dbReference>
<dbReference type="EMBL" id="LIZX01000004">
    <property type="protein sequence ID" value="KPJ70241.1"/>
    <property type="molecule type" value="Genomic_DNA"/>
</dbReference>
<dbReference type="GO" id="GO:0045881">
    <property type="term" value="P:positive regulation of sporulation resulting in formation of a cellular spore"/>
    <property type="evidence" value="ECO:0007669"/>
    <property type="project" value="TreeGrafter"/>
</dbReference>
<proteinExistence type="inferred from homology"/>
<dbReference type="GO" id="GO:0007059">
    <property type="term" value="P:chromosome segregation"/>
    <property type="evidence" value="ECO:0007669"/>
    <property type="project" value="UniProtKB-KW"/>
</dbReference>
<dbReference type="InterPro" id="IPR004437">
    <property type="entry name" value="ParB/RepB/Spo0J"/>
</dbReference>
<sequence length="280" mass="32301">MKRKALGKGLKAFLPEELGILKEERYADLDIDQLKPNPLQPRLKFNPESIEELSQSIKSSGLIHPLIVAPEEDGFKIIVGERRWRAAQKIGLKKIPVLIRTIPKEQELEISLIENLQREELNPIEIAHAYQKLIQELHYTQQQIAEKVSKDRTSVTNYLRLLKLPKEIQEELAENRISMGHARALLALKNPEQQKHVCRLIIQKNLSVREVEKMVSRTQVKPKKERILDPNLSALQEEFLKLLGTKVVIQGNQNKGTVKIYYYSMDDLNRLYELIKGVAP</sequence>
<dbReference type="Gene3D" id="1.10.10.2830">
    <property type="match status" value="1"/>
</dbReference>
<keyword evidence="2" id="KW-0159">Chromosome partition</keyword>
<dbReference type="SUPFAM" id="SSF110849">
    <property type="entry name" value="ParB/Sulfiredoxin"/>
    <property type="match status" value="1"/>
</dbReference>
<name>A0A0S7Y638_UNCSA</name>
<protein>
    <recommendedName>
        <fullName evidence="4">ParB-like N-terminal domain-containing protein</fullName>
    </recommendedName>
</protein>